<dbReference type="Proteomes" id="UP001500467">
    <property type="component" value="Unassembled WGS sequence"/>
</dbReference>
<comment type="caution">
    <text evidence="1">The sequence shown here is derived from an EMBL/GenBank/DDBJ whole genome shotgun (WGS) entry which is preliminary data.</text>
</comment>
<evidence type="ECO:0008006" key="3">
    <source>
        <dbReference type="Google" id="ProtNLM"/>
    </source>
</evidence>
<accession>A0ABN1VE84</accession>
<protein>
    <recommendedName>
        <fullName evidence="3">DUF3558 domain-containing protein</fullName>
    </recommendedName>
</protein>
<keyword evidence="2" id="KW-1185">Reference proteome</keyword>
<dbReference type="EMBL" id="BAAALM010000008">
    <property type="protein sequence ID" value="GAA1207631.1"/>
    <property type="molecule type" value="Genomic_DNA"/>
</dbReference>
<evidence type="ECO:0000313" key="1">
    <source>
        <dbReference type="EMBL" id="GAA1207631.1"/>
    </source>
</evidence>
<dbReference type="InterPro" id="IPR024520">
    <property type="entry name" value="DUF3558"/>
</dbReference>
<reference evidence="1 2" key="1">
    <citation type="journal article" date="2019" name="Int. J. Syst. Evol. Microbiol.">
        <title>The Global Catalogue of Microorganisms (GCM) 10K type strain sequencing project: providing services to taxonomists for standard genome sequencing and annotation.</title>
        <authorList>
            <consortium name="The Broad Institute Genomics Platform"/>
            <consortium name="The Broad Institute Genome Sequencing Center for Infectious Disease"/>
            <person name="Wu L."/>
            <person name="Ma J."/>
        </authorList>
    </citation>
    <scope>NUCLEOTIDE SEQUENCE [LARGE SCALE GENOMIC DNA]</scope>
    <source>
        <strain evidence="1 2">JCM 13022</strain>
    </source>
</reference>
<organism evidence="1 2">
    <name type="scientific">Prauserella alba</name>
    <dbReference type="NCBI Taxonomy" id="176898"/>
    <lineage>
        <taxon>Bacteria</taxon>
        <taxon>Bacillati</taxon>
        <taxon>Actinomycetota</taxon>
        <taxon>Actinomycetes</taxon>
        <taxon>Pseudonocardiales</taxon>
        <taxon>Pseudonocardiaceae</taxon>
        <taxon>Prauserella</taxon>
    </lineage>
</organism>
<sequence>MVWLDLRDSCVVEATKKVVWMNSGSLLRKISAVSGVVAGVVALASCGQEPSGVAGDAPGSPSTPQVSPISPCELVTATELKDATGISFNDGEKRGPQCYYATADYASTASVSTGLDTVADHLDTKKITISGAEAVRGQPPEGDQCLVDVSLGSNAPVETLSTSMSAVDSADKPCEIATAIAEKALAGLKE</sequence>
<proteinExistence type="predicted"/>
<evidence type="ECO:0000313" key="2">
    <source>
        <dbReference type="Proteomes" id="UP001500467"/>
    </source>
</evidence>
<name>A0ABN1VE84_9PSEU</name>
<dbReference type="Pfam" id="PF12079">
    <property type="entry name" value="DUF3558"/>
    <property type="match status" value="1"/>
</dbReference>
<gene>
    <name evidence="1" type="ORF">GCM10009675_28910</name>
</gene>